<proteinExistence type="predicted"/>
<comment type="caution">
    <text evidence="2">The sequence shown here is derived from an EMBL/GenBank/DDBJ whole genome shotgun (WGS) entry which is preliminary data.</text>
</comment>
<organism evidence="2 3">
    <name type="scientific">Eubacterium ventriosum</name>
    <dbReference type="NCBI Taxonomy" id="39496"/>
    <lineage>
        <taxon>Bacteria</taxon>
        <taxon>Bacillati</taxon>
        <taxon>Bacillota</taxon>
        <taxon>Clostridia</taxon>
        <taxon>Eubacteriales</taxon>
        <taxon>Eubacteriaceae</taxon>
        <taxon>Eubacterium</taxon>
    </lineage>
</organism>
<evidence type="ECO:0000313" key="4">
    <source>
        <dbReference type="Proteomes" id="UP000285740"/>
    </source>
</evidence>
<dbReference type="GeneID" id="66466645"/>
<reference evidence="3 4" key="1">
    <citation type="submission" date="2018-08" db="EMBL/GenBank/DDBJ databases">
        <title>A genome reference for cultivated species of the human gut microbiota.</title>
        <authorList>
            <person name="Zou Y."/>
            <person name="Xue W."/>
            <person name="Luo G."/>
        </authorList>
    </citation>
    <scope>NUCLEOTIDE SEQUENCE [LARGE SCALE GENOMIC DNA]</scope>
    <source>
        <strain evidence="2 3">AF37-4</strain>
        <strain evidence="1 4">AM42-30</strain>
    </source>
</reference>
<accession>A0A415LE29</accession>
<dbReference type="Proteomes" id="UP000285740">
    <property type="component" value="Unassembled WGS sequence"/>
</dbReference>
<sequence length="76" mass="8948">MQSYNAIAKAKDCVLLPVGERSRKIKWQVPRKANGWKFGFGRANVWYASEDNEDLKEYMKKLLYKIENYDGENCIK</sequence>
<dbReference type="Proteomes" id="UP000283314">
    <property type="component" value="Unassembled WGS sequence"/>
</dbReference>
<dbReference type="EMBL" id="QSFV01000024">
    <property type="protein sequence ID" value="RHA79576.1"/>
    <property type="molecule type" value="Genomic_DNA"/>
</dbReference>
<evidence type="ECO:0000313" key="1">
    <source>
        <dbReference type="EMBL" id="RHA79576.1"/>
    </source>
</evidence>
<evidence type="ECO:0000313" key="3">
    <source>
        <dbReference type="Proteomes" id="UP000283314"/>
    </source>
</evidence>
<dbReference type="RefSeq" id="WP_118030592.1">
    <property type="nucleotide sequence ID" value="NZ_CABJDQ010000003.1"/>
</dbReference>
<protein>
    <submittedName>
        <fullName evidence="2">Uncharacterized protein</fullName>
    </submittedName>
</protein>
<gene>
    <name evidence="2" type="ORF">DW018_05260</name>
    <name evidence="1" type="ORF">DW918_07760</name>
</gene>
<name>A0A415LE29_9FIRM</name>
<dbReference type="AlphaFoldDB" id="A0A415LE29"/>
<dbReference type="EMBL" id="QROT01000003">
    <property type="protein sequence ID" value="RHL46584.1"/>
    <property type="molecule type" value="Genomic_DNA"/>
</dbReference>
<evidence type="ECO:0000313" key="2">
    <source>
        <dbReference type="EMBL" id="RHL46584.1"/>
    </source>
</evidence>